<dbReference type="AlphaFoldDB" id="A0AAD8Y5J6"/>
<feature type="chain" id="PRO_5041928466" evidence="1">
    <location>
        <begin position="31"/>
        <end position="76"/>
    </location>
</feature>
<reference evidence="2" key="1">
    <citation type="submission" date="2023-06" db="EMBL/GenBank/DDBJ databases">
        <title>Survivors Of The Sea: Transcriptome response of Skeletonema marinoi to long-term dormancy.</title>
        <authorList>
            <person name="Pinder M.I.M."/>
            <person name="Kourtchenko O."/>
            <person name="Robertson E.K."/>
            <person name="Larsson T."/>
            <person name="Maumus F."/>
            <person name="Osuna-Cruz C.M."/>
            <person name="Vancaester E."/>
            <person name="Stenow R."/>
            <person name="Vandepoele K."/>
            <person name="Ploug H."/>
            <person name="Bruchert V."/>
            <person name="Godhe A."/>
            <person name="Topel M."/>
        </authorList>
    </citation>
    <scope>NUCLEOTIDE SEQUENCE</scope>
    <source>
        <strain evidence="2">R05AC</strain>
    </source>
</reference>
<comment type="caution">
    <text evidence="2">The sequence shown here is derived from an EMBL/GenBank/DDBJ whole genome shotgun (WGS) entry which is preliminary data.</text>
</comment>
<evidence type="ECO:0000313" key="2">
    <source>
        <dbReference type="EMBL" id="KAK1739892.1"/>
    </source>
</evidence>
<keyword evidence="1" id="KW-0732">Signal</keyword>
<proteinExistence type="predicted"/>
<name>A0AAD8Y5J6_9STRA</name>
<accession>A0AAD8Y5J6</accession>
<dbReference type="Proteomes" id="UP001224775">
    <property type="component" value="Unassembled WGS sequence"/>
</dbReference>
<gene>
    <name evidence="2" type="ORF">QTG54_009651</name>
</gene>
<feature type="signal peptide" evidence="1">
    <location>
        <begin position="1"/>
        <end position="30"/>
    </location>
</feature>
<keyword evidence="3" id="KW-1185">Reference proteome</keyword>
<sequence>MSKVVHSPAITMKILATILAYSAALVSVNAISNAAHETPESNLISENADEYGADVEGYDGLSIFFKRRCSSPANPQ</sequence>
<protein>
    <submittedName>
        <fullName evidence="2">Uncharacterized protein</fullName>
    </submittedName>
</protein>
<dbReference type="EMBL" id="JATAAI010000017">
    <property type="protein sequence ID" value="KAK1739892.1"/>
    <property type="molecule type" value="Genomic_DNA"/>
</dbReference>
<organism evidence="2 3">
    <name type="scientific">Skeletonema marinoi</name>
    <dbReference type="NCBI Taxonomy" id="267567"/>
    <lineage>
        <taxon>Eukaryota</taxon>
        <taxon>Sar</taxon>
        <taxon>Stramenopiles</taxon>
        <taxon>Ochrophyta</taxon>
        <taxon>Bacillariophyta</taxon>
        <taxon>Coscinodiscophyceae</taxon>
        <taxon>Thalassiosirophycidae</taxon>
        <taxon>Thalassiosirales</taxon>
        <taxon>Skeletonemataceae</taxon>
        <taxon>Skeletonema</taxon>
        <taxon>Skeletonema marinoi-dohrnii complex</taxon>
    </lineage>
</organism>
<evidence type="ECO:0000313" key="3">
    <source>
        <dbReference type="Proteomes" id="UP001224775"/>
    </source>
</evidence>
<evidence type="ECO:0000256" key="1">
    <source>
        <dbReference type="SAM" id="SignalP"/>
    </source>
</evidence>